<proteinExistence type="predicted"/>
<keyword evidence="12" id="KW-0539">Nucleus</keyword>
<dbReference type="SMART" id="SM01195">
    <property type="entry name" value="FA"/>
    <property type="match status" value="1"/>
</dbReference>
<dbReference type="GO" id="GO:0003779">
    <property type="term" value="F:actin binding"/>
    <property type="evidence" value="ECO:0007669"/>
    <property type="project" value="UniProtKB-KW"/>
</dbReference>
<dbReference type="PANTHER" id="PTHR23280:SF12">
    <property type="entry name" value="PROTEIN 4.1"/>
    <property type="match status" value="1"/>
</dbReference>
<dbReference type="InterPro" id="IPR019748">
    <property type="entry name" value="FERM_central"/>
</dbReference>
<dbReference type="SMART" id="SM01196">
    <property type="entry name" value="FERM_C"/>
    <property type="match status" value="1"/>
</dbReference>
<evidence type="ECO:0000256" key="13">
    <source>
        <dbReference type="ARBA" id="ARBA00023306"/>
    </source>
</evidence>
<feature type="region of interest" description="Disordered" evidence="17">
    <location>
        <begin position="554"/>
        <end position="592"/>
    </location>
</feature>
<dbReference type="GO" id="GO:0005886">
    <property type="term" value="C:plasma membrane"/>
    <property type="evidence" value="ECO:0007669"/>
    <property type="project" value="TreeGrafter"/>
</dbReference>
<evidence type="ECO:0000256" key="9">
    <source>
        <dbReference type="ARBA" id="ARBA00022860"/>
    </source>
</evidence>
<protein>
    <recommendedName>
        <fullName evidence="14">Protein 4.1</fullName>
    </recommendedName>
    <alternativeName>
        <fullName evidence="15">Band 4.1</fullName>
    </alternativeName>
    <alternativeName>
        <fullName evidence="16">Erythrocyte membrane protein band 4.1</fullName>
    </alternativeName>
</protein>
<gene>
    <name evidence="19" type="primary">Epb41</name>
    <name evidence="19" type="ORF">PASAMO_R02694</name>
</gene>
<dbReference type="Gene3D" id="3.10.20.90">
    <property type="entry name" value="Phosphatidylinositol 3-kinase Catalytic Subunit, Chain A, domain 1"/>
    <property type="match status" value="1"/>
</dbReference>
<feature type="non-terminal residue" evidence="19">
    <location>
        <position position="866"/>
    </location>
</feature>
<dbReference type="EMBL" id="WBNP01000512">
    <property type="protein sequence ID" value="NXP83843.1"/>
    <property type="molecule type" value="Genomic_DNA"/>
</dbReference>
<dbReference type="InterPro" id="IPR019747">
    <property type="entry name" value="FERM_CS"/>
</dbReference>
<feature type="compositionally biased region" description="Polar residues" evidence="17">
    <location>
        <begin position="144"/>
        <end position="153"/>
    </location>
</feature>
<dbReference type="GO" id="GO:0005856">
    <property type="term" value="C:cytoskeleton"/>
    <property type="evidence" value="ECO:0007669"/>
    <property type="project" value="UniProtKB-SubCell"/>
</dbReference>
<dbReference type="InterPro" id="IPR029071">
    <property type="entry name" value="Ubiquitin-like_domsf"/>
</dbReference>
<dbReference type="InterPro" id="IPR014847">
    <property type="entry name" value="FA"/>
</dbReference>
<feature type="compositionally biased region" description="Basic and acidic residues" evidence="17">
    <location>
        <begin position="154"/>
        <end position="169"/>
    </location>
</feature>
<feature type="non-terminal residue" evidence="19">
    <location>
        <position position="1"/>
    </location>
</feature>
<evidence type="ECO:0000256" key="3">
    <source>
        <dbReference type="ARBA" id="ARBA00004544"/>
    </source>
</evidence>
<dbReference type="SUPFAM" id="SSF54236">
    <property type="entry name" value="Ubiquitin-like"/>
    <property type="match status" value="1"/>
</dbReference>
<comment type="caution">
    <text evidence="19">The sequence shown here is derived from an EMBL/GenBank/DDBJ whole genome shotgun (WGS) entry which is preliminary data.</text>
</comment>
<dbReference type="InterPro" id="IPR021187">
    <property type="entry name" value="EPB4.1_FERM_F1"/>
</dbReference>
<dbReference type="Pfam" id="PF00373">
    <property type="entry name" value="FERM_M"/>
    <property type="match status" value="1"/>
</dbReference>
<dbReference type="AlphaFoldDB" id="A0A852CRZ0"/>
<keyword evidence="7" id="KW-0132">Cell division</keyword>
<dbReference type="InterPro" id="IPR011993">
    <property type="entry name" value="PH-like_dom_sf"/>
</dbReference>
<dbReference type="GO" id="GO:0005634">
    <property type="term" value="C:nucleus"/>
    <property type="evidence" value="ECO:0007669"/>
    <property type="project" value="UniProtKB-SubCell"/>
</dbReference>
<comment type="subcellular location">
    <subcellularLocation>
        <location evidence="3">Cytoplasm</location>
        <location evidence="3">Cell cortex</location>
    </subcellularLocation>
    <subcellularLocation>
        <location evidence="2">Cytoplasm</location>
        <location evidence="2">Cytoskeleton</location>
    </subcellularLocation>
    <subcellularLocation>
        <location evidence="1">Nucleus</location>
    </subcellularLocation>
</comment>
<evidence type="ECO:0000256" key="10">
    <source>
        <dbReference type="ARBA" id="ARBA00023203"/>
    </source>
</evidence>
<keyword evidence="6" id="KW-0597">Phosphoprotein</keyword>
<keyword evidence="5" id="KW-0963">Cytoplasm</keyword>
<feature type="region of interest" description="Disordered" evidence="17">
    <location>
        <begin position="1"/>
        <end position="196"/>
    </location>
</feature>
<evidence type="ECO:0000256" key="12">
    <source>
        <dbReference type="ARBA" id="ARBA00023242"/>
    </source>
</evidence>
<evidence type="ECO:0000256" key="6">
    <source>
        <dbReference type="ARBA" id="ARBA00022553"/>
    </source>
</evidence>
<evidence type="ECO:0000256" key="16">
    <source>
        <dbReference type="ARBA" id="ARBA00032586"/>
    </source>
</evidence>
<dbReference type="PROSITE" id="PS50057">
    <property type="entry name" value="FERM_3"/>
    <property type="match status" value="1"/>
</dbReference>
<evidence type="ECO:0000256" key="7">
    <source>
        <dbReference type="ARBA" id="ARBA00022618"/>
    </source>
</evidence>
<evidence type="ECO:0000313" key="19">
    <source>
        <dbReference type="EMBL" id="NXP83843.1"/>
    </source>
</evidence>
<evidence type="ECO:0000256" key="2">
    <source>
        <dbReference type="ARBA" id="ARBA00004245"/>
    </source>
</evidence>
<dbReference type="Gene3D" id="2.30.29.30">
    <property type="entry name" value="Pleckstrin-homology domain (PH domain)/Phosphotyrosine-binding domain (PTB)"/>
    <property type="match status" value="1"/>
</dbReference>
<keyword evidence="9" id="KW-0112">Calmodulin-binding</keyword>
<keyword evidence="10" id="KW-0009">Actin-binding</keyword>
<keyword evidence="8" id="KW-0498">Mitosis</keyword>
<dbReference type="InterPro" id="IPR018979">
    <property type="entry name" value="FERM_N"/>
</dbReference>
<dbReference type="Pfam" id="PF09380">
    <property type="entry name" value="FERM_C"/>
    <property type="match status" value="1"/>
</dbReference>
<dbReference type="GO" id="GO:0005198">
    <property type="term" value="F:structural molecule activity"/>
    <property type="evidence" value="ECO:0007669"/>
    <property type="project" value="InterPro"/>
</dbReference>
<dbReference type="InterPro" id="IPR000299">
    <property type="entry name" value="FERM_domain"/>
</dbReference>
<dbReference type="InterPro" id="IPR000798">
    <property type="entry name" value="Ez/rad/moesin-like"/>
</dbReference>
<dbReference type="GO" id="GO:0031032">
    <property type="term" value="P:actomyosin structure organization"/>
    <property type="evidence" value="ECO:0007669"/>
    <property type="project" value="TreeGrafter"/>
</dbReference>
<dbReference type="Pfam" id="PF08736">
    <property type="entry name" value="FA"/>
    <property type="match status" value="1"/>
</dbReference>
<feature type="compositionally biased region" description="Basic and acidic residues" evidence="17">
    <location>
        <begin position="98"/>
        <end position="110"/>
    </location>
</feature>
<dbReference type="InterPro" id="IPR014352">
    <property type="entry name" value="FERM/acyl-CoA-bd_prot_sf"/>
</dbReference>
<dbReference type="InterPro" id="IPR019749">
    <property type="entry name" value="Band_41_domain"/>
</dbReference>
<keyword evidence="4" id="KW-0813">Transport</keyword>
<evidence type="ECO:0000256" key="14">
    <source>
        <dbReference type="ARBA" id="ARBA00023658"/>
    </source>
</evidence>
<feature type="compositionally biased region" description="Basic and acidic residues" evidence="17">
    <location>
        <begin position="177"/>
        <end position="196"/>
    </location>
</feature>
<dbReference type="CDD" id="cd17105">
    <property type="entry name" value="FERM_F1_EPB41"/>
    <property type="match status" value="1"/>
</dbReference>
<sequence length="866" mass="96617">MTTEKSPAADADNSEQQQAKEEEGAAETQKQEASLEEGAQPAPERQPQRQKASNGDTPTHEEQGKKERRASEGRGLSRLFSSFLRRPKSQVSEEDKDTDAPKEAGGDQKDAGLGASPDEDILVKAPIAAPEPELKTDPSLDLHSLSSAETQPAQEERRDDQEPLGRDLEDREEGEAKEEGAKPELKPESLETKADKDLKAAQKVVKRHRNMYCKVVLLDDTIFECSVDKHTKGQDLLKKVCDHLNLLEEDYFGLATWDTPTSRTWLDPAKEIKKQVHGGPWDFTFNVKFYPPDPAQLTEDITRYYLCLQLRQDILTGRLPCSFATLALLGSYTVQSELGDYDPDLHGPDYISEFKLAPNQTKELEEKVVELHKTYRSMTPAQADLEFLENAKKLSMYGVDLHQAKDLEGVDITLGVCSSGLLVYKDKLRINRFPWPKVLKISYKRSSFFIKIRPGEQEQYESTIGFKLPSYRAAKKLWKVCVEHHTFFRLTSTEAIPKSRFLALGSKFRYSGRTQAQTRQASALIDRPAPQFERTASKRASRSLDGAVAVITPERSPRPTSAPAIAQSHPAEPAPAKSNVKDVTTSKVGKETAKSDVRCEEFPLEKPEEPVDASKVRKTHIEVTVPTTNGAQPQQQPAEKEEELIRMRKKRSKRLDGENIYIRHSNLMLEDLDKTQDEIKKHHANISELKKNFMESVPEPRPSEWDKRLSTHSPFRSLNVNGQIPTGADGPPLVKTQTVTISDVSSAVKSEIPTKEVPIVHTETKTITYEAAQTDGGNGDLDPGILLTAQTITSETTSSTTTTQITKTVKGGISETRIEKRIVITGDADVDHDQVLAQAIKAAKEQHPDMSVTKVVVHQETEIAEE</sequence>
<dbReference type="PIRSF" id="PIRSF002304">
    <property type="entry name" value="Membrane_skeletal_4_1"/>
    <property type="match status" value="1"/>
</dbReference>
<dbReference type="Pfam" id="PF05902">
    <property type="entry name" value="4_1_CTD"/>
    <property type="match status" value="1"/>
</dbReference>
<dbReference type="Pfam" id="PF09379">
    <property type="entry name" value="FERM_N"/>
    <property type="match status" value="1"/>
</dbReference>
<organism evidence="19 20">
    <name type="scientific">Passerina amoena</name>
    <name type="common">Lazuli bunting</name>
    <dbReference type="NCBI Taxonomy" id="142471"/>
    <lineage>
        <taxon>Eukaryota</taxon>
        <taxon>Metazoa</taxon>
        <taxon>Chordata</taxon>
        <taxon>Craniata</taxon>
        <taxon>Vertebrata</taxon>
        <taxon>Euteleostomi</taxon>
        <taxon>Archelosauria</taxon>
        <taxon>Archosauria</taxon>
        <taxon>Dinosauria</taxon>
        <taxon>Saurischia</taxon>
        <taxon>Theropoda</taxon>
        <taxon>Coelurosauria</taxon>
        <taxon>Aves</taxon>
        <taxon>Neognathae</taxon>
        <taxon>Neoaves</taxon>
        <taxon>Telluraves</taxon>
        <taxon>Australaves</taxon>
        <taxon>Passeriformes</taxon>
        <taxon>Cardinalidae</taxon>
        <taxon>Passerina</taxon>
    </lineage>
</organism>
<dbReference type="InterPro" id="IPR035963">
    <property type="entry name" value="FERM_2"/>
</dbReference>
<keyword evidence="20" id="KW-1185">Reference proteome</keyword>
<feature type="domain" description="FERM" evidence="18">
    <location>
        <begin position="211"/>
        <end position="492"/>
    </location>
</feature>
<evidence type="ECO:0000256" key="17">
    <source>
        <dbReference type="SAM" id="MobiDB-lite"/>
    </source>
</evidence>
<accession>A0A852CRZ0</accession>
<keyword evidence="11" id="KW-0206">Cytoskeleton</keyword>
<dbReference type="InterPro" id="IPR018980">
    <property type="entry name" value="FERM_PH-like_C"/>
</dbReference>
<dbReference type="PANTHER" id="PTHR23280">
    <property type="entry name" value="4.1 G PROTEIN"/>
    <property type="match status" value="1"/>
</dbReference>
<evidence type="ECO:0000256" key="15">
    <source>
        <dbReference type="ARBA" id="ARBA00030419"/>
    </source>
</evidence>
<dbReference type="SMART" id="SM00295">
    <property type="entry name" value="B41"/>
    <property type="match status" value="1"/>
</dbReference>
<feature type="compositionally biased region" description="Basic and acidic residues" evidence="17">
    <location>
        <begin position="58"/>
        <end position="72"/>
    </location>
</feature>
<dbReference type="GO" id="GO:0005516">
    <property type="term" value="F:calmodulin binding"/>
    <property type="evidence" value="ECO:0007669"/>
    <property type="project" value="UniProtKB-KW"/>
</dbReference>
<dbReference type="FunFam" id="2.30.29.30:FF:000001">
    <property type="entry name" value="Erythrocyte membrane protein band 4.1"/>
    <property type="match status" value="1"/>
</dbReference>
<dbReference type="GO" id="GO:0051301">
    <property type="term" value="P:cell division"/>
    <property type="evidence" value="ECO:0007669"/>
    <property type="project" value="UniProtKB-KW"/>
</dbReference>
<dbReference type="PRINTS" id="PR00935">
    <property type="entry name" value="BAND41"/>
</dbReference>
<dbReference type="SUPFAM" id="SSF50729">
    <property type="entry name" value="PH domain-like"/>
    <property type="match status" value="1"/>
</dbReference>
<feature type="compositionally biased region" description="Low complexity" evidence="17">
    <location>
        <begin position="26"/>
        <end position="45"/>
    </location>
</feature>
<dbReference type="Gene3D" id="1.20.80.10">
    <property type="match status" value="1"/>
</dbReference>
<dbReference type="GO" id="GO:0005938">
    <property type="term" value="C:cell cortex"/>
    <property type="evidence" value="ECO:0007669"/>
    <property type="project" value="UniProtKB-SubCell"/>
</dbReference>
<evidence type="ECO:0000256" key="5">
    <source>
        <dbReference type="ARBA" id="ARBA00022490"/>
    </source>
</evidence>
<name>A0A852CRZ0_PASAF</name>
<dbReference type="GO" id="GO:0030866">
    <property type="term" value="P:cortical actin cytoskeleton organization"/>
    <property type="evidence" value="ECO:0007669"/>
    <property type="project" value="InterPro"/>
</dbReference>
<evidence type="ECO:0000256" key="4">
    <source>
        <dbReference type="ARBA" id="ARBA00022448"/>
    </source>
</evidence>
<evidence type="ECO:0000313" key="20">
    <source>
        <dbReference type="Proteomes" id="UP000625584"/>
    </source>
</evidence>
<dbReference type="Proteomes" id="UP000625584">
    <property type="component" value="Unassembled WGS sequence"/>
</dbReference>
<dbReference type="PROSITE" id="PS00661">
    <property type="entry name" value="FERM_2"/>
    <property type="match status" value="1"/>
</dbReference>
<dbReference type="FunFam" id="3.10.20.90:FF:000002">
    <property type="entry name" value="Erythrocyte protein band 4.1-like 3"/>
    <property type="match status" value="1"/>
</dbReference>
<evidence type="ECO:0000259" key="18">
    <source>
        <dbReference type="PROSITE" id="PS50057"/>
    </source>
</evidence>
<dbReference type="PRINTS" id="PR00661">
    <property type="entry name" value="ERMFAMILY"/>
</dbReference>
<dbReference type="CDD" id="cd13184">
    <property type="entry name" value="FERM_C_4_1_family"/>
    <property type="match status" value="1"/>
</dbReference>
<evidence type="ECO:0000256" key="11">
    <source>
        <dbReference type="ARBA" id="ARBA00023212"/>
    </source>
</evidence>
<dbReference type="SUPFAM" id="SSF47031">
    <property type="entry name" value="Second domain of FERM"/>
    <property type="match status" value="1"/>
</dbReference>
<dbReference type="CDD" id="cd14473">
    <property type="entry name" value="FERM_B-lobe"/>
    <property type="match status" value="1"/>
</dbReference>
<dbReference type="PROSITE" id="PS00660">
    <property type="entry name" value="FERM_1"/>
    <property type="match status" value="1"/>
</dbReference>
<keyword evidence="13" id="KW-0131">Cell cycle</keyword>
<dbReference type="Pfam" id="PF04382">
    <property type="entry name" value="SAB"/>
    <property type="match status" value="1"/>
</dbReference>
<dbReference type="InterPro" id="IPR008379">
    <property type="entry name" value="Band_4.1_C"/>
</dbReference>
<dbReference type="InterPro" id="IPR007477">
    <property type="entry name" value="SAB_dom"/>
</dbReference>
<evidence type="ECO:0000256" key="8">
    <source>
        <dbReference type="ARBA" id="ARBA00022776"/>
    </source>
</evidence>
<evidence type="ECO:0000256" key="1">
    <source>
        <dbReference type="ARBA" id="ARBA00004123"/>
    </source>
</evidence>
<dbReference type="FunFam" id="1.20.80.10:FF:000001">
    <property type="entry name" value="Erythrocyte membrane protein band 4.1"/>
    <property type="match status" value="1"/>
</dbReference>
<reference evidence="19" key="1">
    <citation type="submission" date="2019-09" db="EMBL/GenBank/DDBJ databases">
        <title>Bird 10,000 Genomes (B10K) Project - Family phase.</title>
        <authorList>
            <person name="Zhang G."/>
        </authorList>
    </citation>
    <scope>NUCLEOTIDE SEQUENCE</scope>
    <source>
        <strain evidence="19">OUT-0017</strain>
        <tissue evidence="19">Muscle</tissue>
    </source>
</reference>